<organism evidence="1 2">
    <name type="scientific">Pseudomonas zeae</name>
    <dbReference type="NCBI Taxonomy" id="2745510"/>
    <lineage>
        <taxon>Bacteria</taxon>
        <taxon>Pseudomonadati</taxon>
        <taxon>Pseudomonadota</taxon>
        <taxon>Gammaproteobacteria</taxon>
        <taxon>Pseudomonadales</taxon>
        <taxon>Pseudomonadaceae</taxon>
        <taxon>Pseudomonas</taxon>
    </lineage>
</organism>
<dbReference type="KEGG" id="pze:HU754_017635"/>
<proteinExistence type="predicted"/>
<dbReference type="RefSeq" id="WP_186624226.1">
    <property type="nucleotide sequence ID" value="NZ_CP077090.1"/>
</dbReference>
<dbReference type="Proteomes" id="UP000627092">
    <property type="component" value="Chromosome"/>
</dbReference>
<reference evidence="1" key="2">
    <citation type="journal article" date="2021" name="Microorganisms">
        <title>The Ever-Expanding Pseudomonas Genus: Description of 43 New Species and Partition of the Pseudomonas putida Group.</title>
        <authorList>
            <person name="Girard L."/>
            <person name="Lood C."/>
            <person name="Hofte M."/>
            <person name="Vandamme P."/>
            <person name="Rokni-Zadeh H."/>
            <person name="van Noort V."/>
            <person name="Lavigne R."/>
            <person name="De Mot R."/>
        </authorList>
    </citation>
    <scope>NUCLEOTIDE SEQUENCE</scope>
    <source>
        <strain evidence="1">OE 48.2</strain>
    </source>
</reference>
<name>A0A9E6NKD2_9PSED</name>
<evidence type="ECO:0000313" key="2">
    <source>
        <dbReference type="Proteomes" id="UP000627092"/>
    </source>
</evidence>
<dbReference type="AlphaFoldDB" id="A0A9E6NKD2"/>
<dbReference type="EMBL" id="CP077090">
    <property type="protein sequence ID" value="QXI09660.1"/>
    <property type="molecule type" value="Genomic_DNA"/>
</dbReference>
<evidence type="ECO:0000313" key="1">
    <source>
        <dbReference type="EMBL" id="QXI09660.1"/>
    </source>
</evidence>
<protein>
    <submittedName>
        <fullName evidence="1">Uncharacterized protein</fullName>
    </submittedName>
</protein>
<gene>
    <name evidence="1" type="ORF">HU754_017635</name>
</gene>
<reference evidence="1" key="1">
    <citation type="journal article" date="2020" name="Microorganisms">
        <title>Reliable Identification of Environmental Pseudomonas Isolates Using the rpoD Gene.</title>
        <authorList>
            <consortium name="The Broad Institute Genome Sequencing Platform"/>
            <person name="Girard L."/>
            <person name="Lood C."/>
            <person name="Rokni-Zadeh H."/>
            <person name="van Noort V."/>
            <person name="Lavigne R."/>
            <person name="De Mot R."/>
        </authorList>
    </citation>
    <scope>NUCLEOTIDE SEQUENCE</scope>
    <source>
        <strain evidence="1">OE 48.2</strain>
    </source>
</reference>
<accession>A0A9E6NKD2</accession>
<sequence length="155" mass="16868">MAGLLEIVFENVKQNMVLPLLETVVANAASVIGAECSEVFSVWNDGKLELDAVDAALDFNGAVSVLINVRSLKFIDVSVNSALIRIIKYQGGFDLDISFDEDDHGLADVDGVGAFFAFSKEVAKKFEFGNCYFGMEPASEENTRFFTNDVLGPLK</sequence>